<dbReference type="SUPFAM" id="SSF53850">
    <property type="entry name" value="Periplasmic binding protein-like II"/>
    <property type="match status" value="1"/>
</dbReference>
<name>C6X887_METGS</name>
<gene>
    <name evidence="1" type="ordered locus">Msip34_0108</name>
</gene>
<organism evidence="1 2">
    <name type="scientific">Methylovorus glucosotrophus (strain SIP3-4)</name>
    <dbReference type="NCBI Taxonomy" id="582744"/>
    <lineage>
        <taxon>Bacteria</taxon>
        <taxon>Pseudomonadati</taxon>
        <taxon>Pseudomonadota</taxon>
        <taxon>Betaproteobacteria</taxon>
        <taxon>Nitrosomonadales</taxon>
        <taxon>Methylophilaceae</taxon>
        <taxon>Methylovorus</taxon>
    </lineage>
</organism>
<dbReference type="STRING" id="582744.Msip34_0108"/>
<protein>
    <submittedName>
        <fullName evidence="1">Putative dibenzothiophene desulfurization enzyme B</fullName>
    </submittedName>
</protein>
<dbReference type="EMBL" id="CP001674">
    <property type="protein sequence ID" value="ACT49357.1"/>
    <property type="molecule type" value="Genomic_DNA"/>
</dbReference>
<dbReference type="Proteomes" id="UP000002743">
    <property type="component" value="Chromosome"/>
</dbReference>
<sequence>MTYTTEFTYTRSPVPTPLGLAIQLGLLEREFAGDIPLRSLIESDKPSDLVSHFDHRLPNLFRQGGNTPAIWAKANGSDTRVIGISWTDEYQAIITLPGSGIRTAHDLKDRKVGIPIHQIASDYNRAAALRAFYVALEQAGLGLRDIEVVELPDSAYITVNDIDRPGGWGHARHGYVNEVYALVRGEVDAIYVKDVRGAEITHLLGAHIVFDLGFHPDPYIRISNCAPRPLTVNADTIAEHPDVVERFLRQVVTAGLWAKKNREESLRLIGHETGWSEAWLDKVLGPDFHQNLVITLNQQAIDGLTIAKQFLLEHHFIEQDIDIAAWIDPLPLERAHDNVRRIA</sequence>
<dbReference type="KEGG" id="mei:Msip34_0108"/>
<evidence type="ECO:0000313" key="2">
    <source>
        <dbReference type="Proteomes" id="UP000002743"/>
    </source>
</evidence>
<dbReference type="eggNOG" id="COG0715">
    <property type="taxonomic scope" value="Bacteria"/>
</dbReference>
<reference evidence="1 2" key="2">
    <citation type="journal article" date="2011" name="J. Bacteriol.">
        <title>Genomes of three methylotrophs from a single niche uncover genetic and metabolic divergence of Methylophilaceae.</title>
        <authorList>
            <person name="Lapidus A."/>
            <person name="Clum A."/>
            <person name="Labutti K."/>
            <person name="Kaluzhnaya M.G."/>
            <person name="Lim S."/>
            <person name="Beck D.A."/>
            <person name="Glavina Del Rio T."/>
            <person name="Nolan M."/>
            <person name="Mavromatis K."/>
            <person name="Huntemann M."/>
            <person name="Lucas S."/>
            <person name="Lidstrom M.E."/>
            <person name="Ivanova N."/>
            <person name="Chistoserdova L."/>
        </authorList>
    </citation>
    <scope>NUCLEOTIDE SEQUENCE [LARGE SCALE GENOMIC DNA]</scope>
    <source>
        <strain evidence="1 2">SIP3-4</strain>
    </source>
</reference>
<dbReference type="AlphaFoldDB" id="C6X887"/>
<dbReference type="PANTHER" id="PTHR30024">
    <property type="entry name" value="ALIPHATIC SULFONATES-BINDING PROTEIN-RELATED"/>
    <property type="match status" value="1"/>
</dbReference>
<proteinExistence type="predicted"/>
<dbReference type="Gene3D" id="3.40.190.10">
    <property type="entry name" value="Periplasmic binding protein-like II"/>
    <property type="match status" value="1"/>
</dbReference>
<dbReference type="Gene3D" id="3.40.190.270">
    <property type="match status" value="1"/>
</dbReference>
<reference evidence="2" key="1">
    <citation type="submission" date="2009-07" db="EMBL/GenBank/DDBJ databases">
        <title>Complete sequence of chromosome of Methylovorus sp. SIP3-4.</title>
        <authorList>
            <person name="Lucas S."/>
            <person name="Copeland A."/>
            <person name="Lapidus A."/>
            <person name="Glavina del Rio T."/>
            <person name="Tice H."/>
            <person name="Bruce D."/>
            <person name="Goodwin L."/>
            <person name="Pitluck S."/>
            <person name="Clum A."/>
            <person name="Larimer F."/>
            <person name="Land M."/>
            <person name="Hauser L."/>
            <person name="Kyrpides N."/>
            <person name="Mikhailova N."/>
            <person name="Kayluzhnaya M."/>
            <person name="Chistoserdova L."/>
        </authorList>
    </citation>
    <scope>NUCLEOTIDE SEQUENCE [LARGE SCALE GENOMIC DNA]</scope>
    <source>
        <strain evidence="2">SIP3-4</strain>
    </source>
</reference>
<dbReference type="OrthoDB" id="7467011at2"/>
<accession>C6X887</accession>
<keyword evidence="2" id="KW-1185">Reference proteome</keyword>
<dbReference type="HOGENOM" id="CLU_806255_0_0_4"/>
<evidence type="ECO:0000313" key="1">
    <source>
        <dbReference type="EMBL" id="ACT49357.1"/>
    </source>
</evidence>
<dbReference type="RefSeq" id="WP_015829135.1">
    <property type="nucleotide sequence ID" value="NC_012969.1"/>
</dbReference>